<feature type="transmembrane region" description="Helical" evidence="6">
    <location>
        <begin position="413"/>
        <end position="432"/>
    </location>
</feature>
<feature type="transmembrane region" description="Helical" evidence="6">
    <location>
        <begin position="283"/>
        <end position="304"/>
    </location>
</feature>
<dbReference type="STRING" id="1220589.CD32_02590"/>
<feature type="transmembrane region" description="Helical" evidence="6">
    <location>
        <begin position="52"/>
        <end position="73"/>
    </location>
</feature>
<keyword evidence="8" id="KW-1185">Reference proteome</keyword>
<evidence type="ECO:0000313" key="8">
    <source>
        <dbReference type="Proteomes" id="UP000030437"/>
    </source>
</evidence>
<dbReference type="AlphaFoldDB" id="A0A0A3ITA1"/>
<feature type="transmembrane region" description="Helical" evidence="6">
    <location>
        <begin position="126"/>
        <end position="144"/>
    </location>
</feature>
<dbReference type="InterPro" id="IPR002797">
    <property type="entry name" value="Polysacc_synth"/>
</dbReference>
<organism evidence="7 8">
    <name type="scientific">Lysinibacillus odysseyi 34hs-1 = NBRC 100172</name>
    <dbReference type="NCBI Taxonomy" id="1220589"/>
    <lineage>
        <taxon>Bacteria</taxon>
        <taxon>Bacillati</taxon>
        <taxon>Bacillota</taxon>
        <taxon>Bacilli</taxon>
        <taxon>Bacillales</taxon>
        <taxon>Bacillaceae</taxon>
        <taxon>Lysinibacillus</taxon>
    </lineage>
</organism>
<dbReference type="GO" id="GO:0005886">
    <property type="term" value="C:plasma membrane"/>
    <property type="evidence" value="ECO:0007669"/>
    <property type="project" value="UniProtKB-SubCell"/>
</dbReference>
<proteinExistence type="predicted"/>
<keyword evidence="3 6" id="KW-0812">Transmembrane</keyword>
<feature type="transmembrane region" description="Helical" evidence="6">
    <location>
        <begin position="444"/>
        <end position="466"/>
    </location>
</feature>
<evidence type="ECO:0000313" key="7">
    <source>
        <dbReference type="EMBL" id="KGR87936.1"/>
    </source>
</evidence>
<evidence type="ECO:0000256" key="2">
    <source>
        <dbReference type="ARBA" id="ARBA00022475"/>
    </source>
</evidence>
<dbReference type="InterPro" id="IPR050833">
    <property type="entry name" value="Poly_Biosynth_Transport"/>
</dbReference>
<dbReference type="OrthoDB" id="9775950at2"/>
<dbReference type="PANTHER" id="PTHR30250">
    <property type="entry name" value="PST FAMILY PREDICTED COLANIC ACID TRANSPORTER"/>
    <property type="match status" value="1"/>
</dbReference>
<dbReference type="InterPro" id="IPR024923">
    <property type="entry name" value="PG_synth_SpoVB"/>
</dbReference>
<feature type="transmembrane region" description="Helical" evidence="6">
    <location>
        <begin position="85"/>
        <end position="106"/>
    </location>
</feature>
<keyword evidence="2" id="KW-1003">Cell membrane</keyword>
<reference evidence="7 8" key="1">
    <citation type="submission" date="2014-02" db="EMBL/GenBank/DDBJ databases">
        <title>Draft genome sequence of Lysinibacillus odysseyi NBRC 100172.</title>
        <authorList>
            <person name="Zhang F."/>
            <person name="Wang G."/>
            <person name="Zhang L."/>
        </authorList>
    </citation>
    <scope>NUCLEOTIDE SEQUENCE [LARGE SCALE GENOMIC DNA]</scope>
    <source>
        <strain evidence="7 8">NBRC 100172</strain>
    </source>
</reference>
<feature type="transmembrane region" description="Helical" evidence="6">
    <location>
        <begin position="165"/>
        <end position="184"/>
    </location>
</feature>
<name>A0A0A3ITA1_9BACI</name>
<dbReference type="EMBL" id="JPVP01000044">
    <property type="protein sequence ID" value="KGR87936.1"/>
    <property type="molecule type" value="Genomic_DNA"/>
</dbReference>
<feature type="transmembrane region" description="Helical" evidence="6">
    <location>
        <begin position="190"/>
        <end position="209"/>
    </location>
</feature>
<feature type="transmembrane region" description="Helical" evidence="6">
    <location>
        <begin position="478"/>
        <end position="499"/>
    </location>
</feature>
<dbReference type="Pfam" id="PF01943">
    <property type="entry name" value="Polysacc_synt"/>
    <property type="match status" value="1"/>
</dbReference>
<gene>
    <name evidence="7" type="ORF">CD32_02590</name>
</gene>
<evidence type="ECO:0000256" key="1">
    <source>
        <dbReference type="ARBA" id="ARBA00004651"/>
    </source>
</evidence>
<feature type="transmembrane region" description="Helical" evidence="6">
    <location>
        <begin position="352"/>
        <end position="376"/>
    </location>
</feature>
<dbReference type="CDD" id="cd13124">
    <property type="entry name" value="MATE_SpoVB_like"/>
    <property type="match status" value="1"/>
</dbReference>
<keyword evidence="4 6" id="KW-1133">Transmembrane helix</keyword>
<feature type="transmembrane region" description="Helical" evidence="6">
    <location>
        <begin position="325"/>
        <end position="346"/>
    </location>
</feature>
<dbReference type="RefSeq" id="WP_036150913.1">
    <property type="nucleotide sequence ID" value="NZ_AVCX01000019.1"/>
</dbReference>
<evidence type="ECO:0000256" key="4">
    <source>
        <dbReference type="ARBA" id="ARBA00022989"/>
    </source>
</evidence>
<comment type="caution">
    <text evidence="7">The sequence shown here is derived from an EMBL/GenBank/DDBJ whole genome shotgun (WGS) entry which is preliminary data.</text>
</comment>
<dbReference type="PANTHER" id="PTHR30250:SF29">
    <property type="entry name" value="POLYSACCHARIDE BIOSYNTHESIS PROTEIN C-TERMINAL DOMAIN-CONTAINING PROTEIN"/>
    <property type="match status" value="1"/>
</dbReference>
<evidence type="ECO:0000256" key="6">
    <source>
        <dbReference type="SAM" id="Phobius"/>
    </source>
</evidence>
<sequence length="529" mass="58040">MSSQFSMKSYMKGALLLTIASLIVKVLSAVYRVPFQNMVGDQGFYVYQQVYPFISLFVVWTSGGFAVAISKLLADTENKQIKQGITSTVFQYLTVLSVLFFSLLFFGADILSSWMGDLRLAPLLKTGAFVTLFMPALAVMKGTFQSRAVMEPVAYAQVFEQSIRVAVILIGTIIIMTAFSGTVYAAGNMAVLGTVIGELAGVILLFVYMKKSRLLFGERAIIPKWPIIKEVTLFSISVSMSSLLLLAFQLVDSFTIFSMLADAGMPRIEAMETKGIYDRGQPLVQLGIVIASSFSLAIVPLVAYKSKKSALAEVPYIQLTYRASLLFGVAASLGLILVMPYVNVLLFKTGALTIVLMLYVLQIIPLSIILTFTSVLQGYGKLKMPTAFLVGAFLVKLGGNIVLIPLIGIIGAALASNIGLFMCAAALMYYLKQYKNMRLANGSFYRKLAVASIAMILVIEVAIAVLERVVHLESARMTSITYSVILIILGAFTFITIVAKLRLLSAREWFIIPFGRKMAMYQLWLNQKK</sequence>
<feature type="transmembrane region" description="Helical" evidence="6">
    <location>
        <begin position="230"/>
        <end position="251"/>
    </location>
</feature>
<feature type="transmembrane region" description="Helical" evidence="6">
    <location>
        <begin position="388"/>
        <end position="407"/>
    </location>
</feature>
<accession>A0A0A3ITA1</accession>
<evidence type="ECO:0000256" key="5">
    <source>
        <dbReference type="ARBA" id="ARBA00023136"/>
    </source>
</evidence>
<comment type="subcellular location">
    <subcellularLocation>
        <location evidence="1">Cell membrane</location>
        <topology evidence="1">Multi-pass membrane protein</topology>
    </subcellularLocation>
</comment>
<dbReference type="eggNOG" id="COG2244">
    <property type="taxonomic scope" value="Bacteria"/>
</dbReference>
<dbReference type="Proteomes" id="UP000030437">
    <property type="component" value="Unassembled WGS sequence"/>
</dbReference>
<protein>
    <submittedName>
        <fullName evidence="7">Membrane protein</fullName>
    </submittedName>
</protein>
<keyword evidence="5 6" id="KW-0472">Membrane</keyword>
<evidence type="ECO:0000256" key="3">
    <source>
        <dbReference type="ARBA" id="ARBA00022692"/>
    </source>
</evidence>